<evidence type="ECO:0000256" key="1">
    <source>
        <dbReference type="SAM" id="Phobius"/>
    </source>
</evidence>
<dbReference type="SMART" id="SM00327">
    <property type="entry name" value="VWA"/>
    <property type="match status" value="1"/>
</dbReference>
<feature type="domain" description="VWFA" evidence="2">
    <location>
        <begin position="95"/>
        <end position="279"/>
    </location>
</feature>
<dbReference type="PANTHER" id="PTHR22550:SF18">
    <property type="entry name" value="VWFA DOMAIN-CONTAINING PROTEIN"/>
    <property type="match status" value="1"/>
</dbReference>
<evidence type="ECO:0000313" key="3">
    <source>
        <dbReference type="EMBL" id="MEC5385680.1"/>
    </source>
</evidence>
<dbReference type="Proteomes" id="UP001331561">
    <property type="component" value="Unassembled WGS sequence"/>
</dbReference>
<feature type="transmembrane region" description="Helical" evidence="1">
    <location>
        <begin position="298"/>
        <end position="322"/>
    </location>
</feature>
<evidence type="ECO:0000313" key="4">
    <source>
        <dbReference type="Proteomes" id="UP001331561"/>
    </source>
</evidence>
<keyword evidence="4" id="KW-1185">Reference proteome</keyword>
<dbReference type="PANTHER" id="PTHR22550">
    <property type="entry name" value="SPORE GERMINATION PROTEIN"/>
    <property type="match status" value="1"/>
</dbReference>
<dbReference type="InterPro" id="IPR002035">
    <property type="entry name" value="VWF_A"/>
</dbReference>
<sequence length="348" mass="37890">MLQFDALWALILLPLPLLAWWLLPPYRERTQALRLPFFEEAAEAAGAEPRPGAVVMASHWVQKLLAPVCWLLIVAAAARPVWVDPPIERVEPARDLMLAIDLSQSMEATDFTNAKGQRVDRLTAVKEVVHEFIERRKTDRIGLVVFGASAFPQAPLTLDHESVELLLDELRIGMAGPQTAIGDAIGVAARMVENSKAQEKVLILLTDGNDTASRVPPERAAEAAKVRGLIIHTIGIGNPNATGEDKVDLGALQKLSTATGGRSFRGENRAGLEEIYATLDRITPEKAKREVHRPKRELFHVPLGAVGSLLVAYHLLAGLLAAMRALTPGARRERAEEKAGARGARVEA</sequence>
<dbReference type="Pfam" id="PF00092">
    <property type="entry name" value="VWA"/>
    <property type="match status" value="1"/>
</dbReference>
<proteinExistence type="predicted"/>
<reference evidence="3 4" key="1">
    <citation type="submission" date="2024-01" db="EMBL/GenBank/DDBJ databases">
        <title>Uliginosibacterium soil sp. nov.</title>
        <authorList>
            <person name="Lv Y."/>
        </authorList>
    </citation>
    <scope>NUCLEOTIDE SEQUENCE [LARGE SCALE GENOMIC DNA]</scope>
    <source>
        <strain evidence="3 4">H3</strain>
    </source>
</reference>
<organism evidence="3 4">
    <name type="scientific">Uliginosibacterium silvisoli</name>
    <dbReference type="NCBI Taxonomy" id="3114758"/>
    <lineage>
        <taxon>Bacteria</taxon>
        <taxon>Pseudomonadati</taxon>
        <taxon>Pseudomonadota</taxon>
        <taxon>Betaproteobacteria</taxon>
        <taxon>Rhodocyclales</taxon>
        <taxon>Zoogloeaceae</taxon>
        <taxon>Uliginosibacterium</taxon>
    </lineage>
</organism>
<dbReference type="Gene3D" id="3.40.50.410">
    <property type="entry name" value="von Willebrand factor, type A domain"/>
    <property type="match status" value="1"/>
</dbReference>
<keyword evidence="1" id="KW-0812">Transmembrane</keyword>
<name>A0ABU6K3T7_9RHOO</name>
<keyword evidence="1" id="KW-1133">Transmembrane helix</keyword>
<dbReference type="InterPro" id="IPR036465">
    <property type="entry name" value="vWFA_dom_sf"/>
</dbReference>
<dbReference type="PROSITE" id="PS50234">
    <property type="entry name" value="VWFA"/>
    <property type="match status" value="1"/>
</dbReference>
<evidence type="ECO:0000259" key="2">
    <source>
        <dbReference type="PROSITE" id="PS50234"/>
    </source>
</evidence>
<dbReference type="EMBL" id="JAYXHS010000001">
    <property type="protein sequence ID" value="MEC5385680.1"/>
    <property type="molecule type" value="Genomic_DNA"/>
</dbReference>
<dbReference type="SUPFAM" id="SSF53300">
    <property type="entry name" value="vWA-like"/>
    <property type="match status" value="1"/>
</dbReference>
<dbReference type="CDD" id="cd01467">
    <property type="entry name" value="vWA_BatA_type"/>
    <property type="match status" value="1"/>
</dbReference>
<feature type="transmembrane region" description="Helical" evidence="1">
    <location>
        <begin position="6"/>
        <end position="23"/>
    </location>
</feature>
<comment type="caution">
    <text evidence="3">The sequence shown here is derived from an EMBL/GenBank/DDBJ whole genome shotgun (WGS) entry which is preliminary data.</text>
</comment>
<dbReference type="InterPro" id="IPR033881">
    <property type="entry name" value="vWA_BatA_type"/>
</dbReference>
<keyword evidence="1" id="KW-0472">Membrane</keyword>
<protein>
    <submittedName>
        <fullName evidence="3">VWA domain-containing protein</fullName>
    </submittedName>
</protein>
<gene>
    <name evidence="3" type="ORF">VVD49_08095</name>
</gene>
<dbReference type="InterPro" id="IPR050768">
    <property type="entry name" value="UPF0353/GerABKA_families"/>
</dbReference>
<dbReference type="RefSeq" id="WP_327598628.1">
    <property type="nucleotide sequence ID" value="NZ_JAYXHS010000001.1"/>
</dbReference>
<accession>A0ABU6K3T7</accession>